<keyword evidence="4 5" id="KW-0720">Serine protease</keyword>
<proteinExistence type="inferred from homology"/>
<evidence type="ECO:0000256" key="3">
    <source>
        <dbReference type="ARBA" id="ARBA00022801"/>
    </source>
</evidence>
<dbReference type="PANTHER" id="PTHR43806">
    <property type="entry name" value="PEPTIDASE S8"/>
    <property type="match status" value="1"/>
</dbReference>
<dbReference type="Pfam" id="PF00082">
    <property type="entry name" value="Peptidase_S8"/>
    <property type="match status" value="1"/>
</dbReference>
<keyword evidence="2 5" id="KW-0645">Protease</keyword>
<evidence type="ECO:0000256" key="4">
    <source>
        <dbReference type="ARBA" id="ARBA00022825"/>
    </source>
</evidence>
<dbReference type="InterPro" id="IPR036852">
    <property type="entry name" value="Peptidase_S8/S53_dom_sf"/>
</dbReference>
<comment type="similarity">
    <text evidence="1 5">Belongs to the peptidase S8 family.</text>
</comment>
<dbReference type="PANTHER" id="PTHR43806:SF66">
    <property type="entry name" value="SERIN ENDOPEPTIDASE"/>
    <property type="match status" value="1"/>
</dbReference>
<dbReference type="RefSeq" id="WP_261695826.1">
    <property type="nucleotide sequence ID" value="NZ_CP104694.1"/>
</dbReference>
<evidence type="ECO:0000313" key="9">
    <source>
        <dbReference type="Proteomes" id="UP001064632"/>
    </source>
</evidence>
<dbReference type="InterPro" id="IPR023828">
    <property type="entry name" value="Peptidase_S8_Ser-AS"/>
</dbReference>
<dbReference type="SUPFAM" id="SSF52743">
    <property type="entry name" value="Subtilisin-like"/>
    <property type="match status" value="1"/>
</dbReference>
<dbReference type="InterPro" id="IPR050131">
    <property type="entry name" value="Peptidase_S8_subtilisin-like"/>
</dbReference>
<dbReference type="PRINTS" id="PR00723">
    <property type="entry name" value="SUBTILISIN"/>
</dbReference>
<feature type="active site" description="Charge relay system" evidence="5">
    <location>
        <position position="184"/>
    </location>
</feature>
<evidence type="ECO:0000259" key="7">
    <source>
        <dbReference type="Pfam" id="PF00082"/>
    </source>
</evidence>
<name>A0ABY6BGG2_9GAMM</name>
<keyword evidence="6" id="KW-0732">Signal</keyword>
<feature type="signal peptide" evidence="6">
    <location>
        <begin position="1"/>
        <end position="23"/>
    </location>
</feature>
<organism evidence="8 9">
    <name type="scientific">Tahibacter amnicola</name>
    <dbReference type="NCBI Taxonomy" id="2976241"/>
    <lineage>
        <taxon>Bacteria</taxon>
        <taxon>Pseudomonadati</taxon>
        <taxon>Pseudomonadota</taxon>
        <taxon>Gammaproteobacteria</taxon>
        <taxon>Lysobacterales</taxon>
        <taxon>Rhodanobacteraceae</taxon>
        <taxon>Tahibacter</taxon>
    </lineage>
</organism>
<dbReference type="PROSITE" id="PS00138">
    <property type="entry name" value="SUBTILASE_SER"/>
    <property type="match status" value="1"/>
</dbReference>
<evidence type="ECO:0000256" key="1">
    <source>
        <dbReference type="ARBA" id="ARBA00011073"/>
    </source>
</evidence>
<keyword evidence="3 5" id="KW-0378">Hydrolase</keyword>
<dbReference type="InterPro" id="IPR015500">
    <property type="entry name" value="Peptidase_S8_subtilisin-rel"/>
</dbReference>
<dbReference type="Gene3D" id="3.40.50.200">
    <property type="entry name" value="Peptidase S8/S53 domain"/>
    <property type="match status" value="2"/>
</dbReference>
<evidence type="ECO:0000313" key="8">
    <source>
        <dbReference type="EMBL" id="UXI68867.1"/>
    </source>
</evidence>
<sequence>MWRRGAGLVVGTAGILAGTVSHATEPPAGSTTAALAAEQAQFNKRLDPVEAKLHAQLRHAVAPDAAPRATSDALPVDLRDGDRILVEIEYMPDLPPEAADAALARTAGELRNRLGSERAEAWVPANRLRDLAGDPDVAAIHPARLVQHLIGSKTSQGIAAGRADLWHGATPALTGAGVKIAVIDGFDSTASHITQLQTSNDWPPNARLAQLAYRSAGCTTFGCAAVKHGNAVTEILYDVAPGASYRVYDTATVGDWRRAILDAAGLNASGGVAGPVQAHIISASLAAVRDGKGDGSALPGSIAEAAGWARNRGVLVVNAAGNSRLKHWDGLFTLAPGGLGRHTWNGSTVFNVLQAGPANNCIPAGQVIQLDMFWNDWNAAGSTHDFDLYLYRRINATTWEDLPVAQSNQLQSGGAAHKPQEWLQFTASGSTSGSGCAANSAVYGAVIVRVTGTTAVDNLEVFSSHDLTERVTARSLNFPADSPNVLSVAAIDVANTSATPQEGFSSEGPVLATGGGLPGSAPGTDSNLKPDLASYDNVSTVTYGNGGTSPPPVTSFLGTSAAAPHAAGMAALLMERNGIPTTAAQLQSSIIAPLRTVAATGSNDLGTAGKDYQYGNGRLRFQRESALGFLQQPTSVLVNQNITPAIRVRVLDDENQVVAVGPSEEVSLAFANDPSGGAAVLSGAGAAALVDGVATWSAVKISQGGTGYTLRASISGVTANSASFNVTTGPPARLRFGVQPSTVVAGQVIAPAVTVRVEDSNGNLVATDNATQVQLRRTSCLAAGLSGGRAVAVVNGVATFPALRLFGVGSGVQLQASASGMTAENSAAFSVTTAAEPLGFRSGFESCTP</sequence>
<evidence type="ECO:0000256" key="5">
    <source>
        <dbReference type="PROSITE-ProRule" id="PRU01240"/>
    </source>
</evidence>
<evidence type="ECO:0000256" key="6">
    <source>
        <dbReference type="SAM" id="SignalP"/>
    </source>
</evidence>
<evidence type="ECO:0000256" key="2">
    <source>
        <dbReference type="ARBA" id="ARBA00022670"/>
    </source>
</evidence>
<keyword evidence="9" id="KW-1185">Reference proteome</keyword>
<dbReference type="EMBL" id="CP104694">
    <property type="protein sequence ID" value="UXI68867.1"/>
    <property type="molecule type" value="Genomic_DNA"/>
</dbReference>
<gene>
    <name evidence="8" type="ORF">N4264_04205</name>
</gene>
<dbReference type="Proteomes" id="UP001064632">
    <property type="component" value="Chromosome"/>
</dbReference>
<accession>A0ABY6BGG2</accession>
<feature type="domain" description="Peptidase S8/S53" evidence="7">
    <location>
        <begin position="264"/>
        <end position="617"/>
    </location>
</feature>
<dbReference type="InterPro" id="IPR000209">
    <property type="entry name" value="Peptidase_S8/S53_dom"/>
</dbReference>
<feature type="active site" description="Charge relay system" evidence="5">
    <location>
        <position position="560"/>
    </location>
</feature>
<feature type="chain" id="PRO_5045425851" evidence="6">
    <location>
        <begin position="24"/>
        <end position="849"/>
    </location>
</feature>
<protein>
    <submittedName>
        <fullName evidence="8">S8 family serine peptidase</fullName>
    </submittedName>
</protein>
<dbReference type="PROSITE" id="PS51892">
    <property type="entry name" value="SUBTILASE"/>
    <property type="match status" value="1"/>
</dbReference>
<reference evidence="8" key="1">
    <citation type="submission" date="2022-09" db="EMBL/GenBank/DDBJ databases">
        <title>Tahibacter sp. nov., isolated from a fresh water.</title>
        <authorList>
            <person name="Baek J.H."/>
            <person name="Lee J.K."/>
            <person name="Kim J.M."/>
            <person name="Jeon C.O."/>
        </authorList>
    </citation>
    <scope>NUCLEOTIDE SEQUENCE</scope>
    <source>
        <strain evidence="8">W38</strain>
    </source>
</reference>
<feature type="active site" description="Charge relay system" evidence="5">
    <location>
        <position position="228"/>
    </location>
</feature>